<dbReference type="SUPFAM" id="SSF47616">
    <property type="entry name" value="GST C-terminal domain-like"/>
    <property type="match status" value="1"/>
</dbReference>
<proteinExistence type="predicted"/>
<dbReference type="InterPro" id="IPR036249">
    <property type="entry name" value="Thioredoxin-like_sf"/>
</dbReference>
<dbReference type="InterPro" id="IPR004046">
    <property type="entry name" value="GST_C"/>
</dbReference>
<dbReference type="RefSeq" id="WP_161153503.1">
    <property type="nucleotide sequence ID" value="NZ_WEKT01000003.1"/>
</dbReference>
<dbReference type="AlphaFoldDB" id="A0A7X4RTL9"/>
<dbReference type="CDD" id="cd03057">
    <property type="entry name" value="GST_N_Beta"/>
    <property type="match status" value="1"/>
</dbReference>
<dbReference type="InterPro" id="IPR036282">
    <property type="entry name" value="Glutathione-S-Trfase_C_sf"/>
</dbReference>
<dbReference type="Pfam" id="PF13409">
    <property type="entry name" value="GST_N_2"/>
    <property type="match status" value="1"/>
</dbReference>
<dbReference type="Proteomes" id="UP000462621">
    <property type="component" value="Unassembled WGS sequence"/>
</dbReference>
<sequence length="200" mass="22120">MKLYFTPGACSVAPHIVLEELGLPFELVQVDLKEKKTETGEDYLAINSKGYVPALQLDNGDLLTEGLVISQYIADLKPAENLVPSSGEARYQLQSLMVFISTEIHKPMGSMFNPKQSADARASTETLLNKRLTWIADTLGNNDYLFNNQFSIADAYLFTVLNWAGFVEFDLSPWPTLQAFSARIAERPATQAALKAEGLI</sequence>
<dbReference type="EC" id="2.5.1.18" evidence="3"/>
<dbReference type="SFLD" id="SFLDG00358">
    <property type="entry name" value="Main_(cytGST)"/>
    <property type="match status" value="1"/>
</dbReference>
<dbReference type="NCBIfam" id="NF007831">
    <property type="entry name" value="PRK10542.1"/>
    <property type="match status" value="1"/>
</dbReference>
<comment type="caution">
    <text evidence="3">The sequence shown here is derived from an EMBL/GenBank/DDBJ whole genome shotgun (WGS) entry which is preliminary data.</text>
</comment>
<keyword evidence="3" id="KW-0808">Transferase</keyword>
<evidence type="ECO:0000313" key="3">
    <source>
        <dbReference type="EMBL" id="MZI92199.1"/>
    </source>
</evidence>
<dbReference type="PROSITE" id="PS50405">
    <property type="entry name" value="GST_CTER"/>
    <property type="match status" value="1"/>
</dbReference>
<dbReference type="SFLD" id="SFLDS00019">
    <property type="entry name" value="Glutathione_Transferase_(cytos"/>
    <property type="match status" value="1"/>
</dbReference>
<dbReference type="Gene3D" id="3.40.30.10">
    <property type="entry name" value="Glutaredoxin"/>
    <property type="match status" value="1"/>
</dbReference>
<dbReference type="CDD" id="cd03188">
    <property type="entry name" value="GST_C_Beta"/>
    <property type="match status" value="1"/>
</dbReference>
<dbReference type="PANTHER" id="PTHR44051:SF8">
    <property type="entry name" value="GLUTATHIONE S-TRANSFERASE GSTA"/>
    <property type="match status" value="1"/>
</dbReference>
<dbReference type="Pfam" id="PF00043">
    <property type="entry name" value="GST_C"/>
    <property type="match status" value="1"/>
</dbReference>
<feature type="domain" description="GST N-terminal" evidence="1">
    <location>
        <begin position="1"/>
        <end position="81"/>
    </location>
</feature>
<evidence type="ECO:0000259" key="2">
    <source>
        <dbReference type="PROSITE" id="PS50405"/>
    </source>
</evidence>
<dbReference type="EMBL" id="WEKT01000003">
    <property type="protein sequence ID" value="MZI92199.1"/>
    <property type="molecule type" value="Genomic_DNA"/>
</dbReference>
<reference evidence="3 4" key="1">
    <citation type="submission" date="2019-10" db="EMBL/GenBank/DDBJ databases">
        <title>Vibrio sp. nov. isolated from a shrimp pond.</title>
        <authorList>
            <person name="Gomez-Gil B."/>
            <person name="Enciso-Ibarra J."/>
            <person name="Enciso-Ibarra K."/>
            <person name="Bolan-Mejia C."/>
        </authorList>
    </citation>
    <scope>NUCLEOTIDE SEQUENCE [LARGE SCALE GENOMIC DNA]</scope>
    <source>
        <strain evidence="3 4">CAIM 722</strain>
    </source>
</reference>
<dbReference type="Gene3D" id="1.20.1050.10">
    <property type="match status" value="1"/>
</dbReference>
<dbReference type="InterPro" id="IPR040079">
    <property type="entry name" value="Glutathione_S-Trfase"/>
</dbReference>
<dbReference type="PANTHER" id="PTHR44051">
    <property type="entry name" value="GLUTATHIONE S-TRANSFERASE-RELATED"/>
    <property type="match status" value="1"/>
</dbReference>
<name>A0A7X4RTL9_9VIBR</name>
<dbReference type="GO" id="GO:0004364">
    <property type="term" value="F:glutathione transferase activity"/>
    <property type="evidence" value="ECO:0007669"/>
    <property type="project" value="UniProtKB-EC"/>
</dbReference>
<feature type="domain" description="GST C-terminal" evidence="2">
    <location>
        <begin position="86"/>
        <end position="200"/>
    </location>
</feature>
<protein>
    <submittedName>
        <fullName evidence="3">Glutathione transferase GstA</fullName>
        <ecNumber evidence="3">2.5.1.18</ecNumber>
    </submittedName>
</protein>
<evidence type="ECO:0000259" key="1">
    <source>
        <dbReference type="PROSITE" id="PS50404"/>
    </source>
</evidence>
<keyword evidence="4" id="KW-1185">Reference proteome</keyword>
<dbReference type="InterPro" id="IPR010987">
    <property type="entry name" value="Glutathione-S-Trfase_C-like"/>
</dbReference>
<dbReference type="SFLD" id="SFLDG01150">
    <property type="entry name" value="Main.1:_Beta-like"/>
    <property type="match status" value="1"/>
</dbReference>
<dbReference type="PROSITE" id="PS50404">
    <property type="entry name" value="GST_NTER"/>
    <property type="match status" value="1"/>
</dbReference>
<gene>
    <name evidence="3" type="primary">gstA</name>
    <name evidence="3" type="ORF">F9817_03135</name>
</gene>
<dbReference type="InterPro" id="IPR004045">
    <property type="entry name" value="Glutathione_S-Trfase_N"/>
</dbReference>
<organism evidence="3 4">
    <name type="scientific">Vibrio eleionomae</name>
    <dbReference type="NCBI Taxonomy" id="2653505"/>
    <lineage>
        <taxon>Bacteria</taxon>
        <taxon>Pseudomonadati</taxon>
        <taxon>Pseudomonadota</taxon>
        <taxon>Gammaproteobacteria</taxon>
        <taxon>Vibrionales</taxon>
        <taxon>Vibrionaceae</taxon>
        <taxon>Vibrio</taxon>
    </lineage>
</organism>
<accession>A0A7X4RTL9</accession>
<evidence type="ECO:0000313" key="4">
    <source>
        <dbReference type="Proteomes" id="UP000462621"/>
    </source>
</evidence>
<dbReference type="SUPFAM" id="SSF52833">
    <property type="entry name" value="Thioredoxin-like"/>
    <property type="match status" value="1"/>
</dbReference>